<evidence type="ECO:0000256" key="5">
    <source>
        <dbReference type="ARBA" id="ARBA00022692"/>
    </source>
</evidence>
<dbReference type="PANTHER" id="PTHR47976:SF108">
    <property type="entry name" value="G-TYPE LECTIN S-RECEPTOR-LIKE SERINE_THREONINE-PROTEIN KINASE LECRK1"/>
    <property type="match status" value="1"/>
</dbReference>
<keyword evidence="10 18" id="KW-0067">ATP-binding</keyword>
<evidence type="ECO:0000259" key="22">
    <source>
        <dbReference type="PROSITE" id="PS50011"/>
    </source>
</evidence>
<evidence type="ECO:0000256" key="20">
    <source>
        <dbReference type="SAM" id="Phobius"/>
    </source>
</evidence>
<evidence type="ECO:0000256" key="7">
    <source>
        <dbReference type="ARBA" id="ARBA00022734"/>
    </source>
</evidence>
<sequence length="804" mass="91194">MAFPLVHFLCILLLLLIPHFSTAQSQPHKNISLGESLTAGDEYDESSWNSPSGEFAFGFQQIDKGIFLLAIYFNKIPEKTIVWSAKTKNPVQRGSKLQLTGDGWLTLTDPIGNQIWKPDTGGAAAAYGAMLDAGNFVLAGREYPRLWDSFDHPTDTILPTQILNRGSKLTARYSDKNYSSGRFELTLHTNGNLVLYTIAFPLESANSDYWSTETAGSGFRLKFNQSGNIYLIARNESMIYMLSSDAGSEQDFYQRAILEHDGVFRHYVYPKNTSSSIERWGMQWSTLSFTPPNICMITEATGNGACGFNSYCRFGDDQRPTCQCPRDYTFLDPNDFKKGCKQNFVSQNCSDPSLEVDRFMFDEMQNTDWPFSDYEHFQGVSEDWCRRACLGDCFCAVAIFRNGECWKKKIPLSNGRIDPSVGGIALIKTRKDDSTLKPDDKDAEKKNRLTLVIVGSWLLSSSVFLNIVLLGGTFLLVFCFGYNVKKLNKMYSVMPGMNLQSFTYNELEKATNGFKEELGRGAFATVYKGILALENTKFVAVKKLDNMVREGEKEFRAEVSAIGQTNHKNLVKLLGFCNEEKQRLLVYELISNGSLANFLFRKSRPNWYQRMQIVFGIARGLLYLHEECTSQIIHCDIKPQNILLDDSLTARISDFGLAKMLMADQTRTTTAIRGTKGYVAPEWFRNLPITVKVDVYSFGILLLELICCRKNLEQNVEDENQMILADWAYDCYRDETLHLLVKNDEEALHDMKRVKKYVMIAIWCIQEDPSLRPSMKKVTQMLEEVVEVSTPPDPSSFTSSNYSI</sequence>
<comment type="subcellular location">
    <subcellularLocation>
        <location evidence="1">Membrane</location>
        <topology evidence="1">Single-pass type I membrane protein</topology>
    </subcellularLocation>
</comment>
<dbReference type="InterPro" id="IPR036426">
    <property type="entry name" value="Bulb-type_lectin_dom_sf"/>
</dbReference>
<keyword evidence="3" id="KW-0245">EGF-like domain</keyword>
<dbReference type="FunFam" id="1.10.510.10:FF:000237">
    <property type="entry name" value="G-type lectin S-receptor-like serine/threonine-protein kinase"/>
    <property type="match status" value="1"/>
</dbReference>
<dbReference type="EC" id="2.7.11.1" evidence="18"/>
<dbReference type="GO" id="GO:0004674">
    <property type="term" value="F:protein serine/threonine kinase activity"/>
    <property type="evidence" value="ECO:0007669"/>
    <property type="project" value="UniProtKB-KW"/>
</dbReference>
<organism evidence="24 25">
    <name type="scientific">Dipteronia sinensis</name>
    <dbReference type="NCBI Taxonomy" id="43782"/>
    <lineage>
        <taxon>Eukaryota</taxon>
        <taxon>Viridiplantae</taxon>
        <taxon>Streptophyta</taxon>
        <taxon>Embryophyta</taxon>
        <taxon>Tracheophyta</taxon>
        <taxon>Spermatophyta</taxon>
        <taxon>Magnoliopsida</taxon>
        <taxon>eudicotyledons</taxon>
        <taxon>Gunneridae</taxon>
        <taxon>Pentapetalae</taxon>
        <taxon>rosids</taxon>
        <taxon>malvids</taxon>
        <taxon>Sapindales</taxon>
        <taxon>Sapindaceae</taxon>
        <taxon>Hippocastanoideae</taxon>
        <taxon>Acereae</taxon>
        <taxon>Dipteronia</taxon>
    </lineage>
</organism>
<dbReference type="AlphaFoldDB" id="A0AAE0A6J8"/>
<dbReference type="PROSITE" id="PS00107">
    <property type="entry name" value="PROTEIN_KINASE_ATP"/>
    <property type="match status" value="1"/>
</dbReference>
<evidence type="ECO:0000256" key="11">
    <source>
        <dbReference type="ARBA" id="ARBA00022989"/>
    </source>
</evidence>
<evidence type="ECO:0000256" key="17">
    <source>
        <dbReference type="ARBA" id="ARBA00048679"/>
    </source>
</evidence>
<comment type="similarity">
    <text evidence="18">Belongs to the protein kinase superfamily. Ser/Thr protein kinase family.</text>
</comment>
<evidence type="ECO:0000256" key="2">
    <source>
        <dbReference type="ARBA" id="ARBA00022527"/>
    </source>
</evidence>
<evidence type="ECO:0000313" key="24">
    <source>
        <dbReference type="EMBL" id="KAK3205067.1"/>
    </source>
</evidence>
<keyword evidence="15" id="KW-0325">Glycoprotein</keyword>
<reference evidence="24" key="1">
    <citation type="journal article" date="2023" name="Plant J.">
        <title>Genome sequences and population genomics provide insights into the demographic history, inbreeding, and mutation load of two 'living fossil' tree species of Dipteronia.</title>
        <authorList>
            <person name="Feng Y."/>
            <person name="Comes H.P."/>
            <person name="Chen J."/>
            <person name="Zhu S."/>
            <person name="Lu R."/>
            <person name="Zhang X."/>
            <person name="Li P."/>
            <person name="Qiu J."/>
            <person name="Olsen K.M."/>
            <person name="Qiu Y."/>
        </authorList>
    </citation>
    <scope>NUCLEOTIDE SEQUENCE</scope>
    <source>
        <strain evidence="24">NBL</strain>
    </source>
</reference>
<evidence type="ECO:0000256" key="18">
    <source>
        <dbReference type="PIRNR" id="PIRNR000641"/>
    </source>
</evidence>
<dbReference type="FunFam" id="2.90.10.10:FF:000013">
    <property type="entry name" value="G-type lectin S-receptor-like serine/threonine-protein kinase LECRK1"/>
    <property type="match status" value="1"/>
</dbReference>
<dbReference type="Gene3D" id="3.30.200.20">
    <property type="entry name" value="Phosphorylase Kinase, domain 1"/>
    <property type="match status" value="1"/>
</dbReference>
<keyword evidence="25" id="KW-1185">Reference proteome</keyword>
<feature type="chain" id="PRO_5041966028" description="Receptor-like serine/threonine-protein kinase" evidence="21">
    <location>
        <begin position="24"/>
        <end position="804"/>
    </location>
</feature>
<dbReference type="SUPFAM" id="SSF56112">
    <property type="entry name" value="Protein kinase-like (PK-like)"/>
    <property type="match status" value="1"/>
</dbReference>
<gene>
    <name evidence="24" type="ORF">Dsin_019113</name>
</gene>
<evidence type="ECO:0000313" key="25">
    <source>
        <dbReference type="Proteomes" id="UP001281410"/>
    </source>
</evidence>
<dbReference type="PROSITE" id="PS50011">
    <property type="entry name" value="PROTEIN_KINASE_DOM"/>
    <property type="match status" value="1"/>
</dbReference>
<keyword evidence="6 21" id="KW-0732">Signal</keyword>
<comment type="caution">
    <text evidence="24">The sequence shown here is derived from an EMBL/GenBank/DDBJ whole genome shotgun (WGS) entry which is preliminary data.</text>
</comment>
<feature type="transmembrane region" description="Helical" evidence="20">
    <location>
        <begin position="457"/>
        <end position="484"/>
    </location>
</feature>
<dbReference type="GO" id="GO:0016020">
    <property type="term" value="C:membrane"/>
    <property type="evidence" value="ECO:0007669"/>
    <property type="project" value="UniProtKB-SubCell"/>
</dbReference>
<dbReference type="PROSITE" id="PS00108">
    <property type="entry name" value="PROTEIN_KINASE_ST"/>
    <property type="match status" value="1"/>
</dbReference>
<dbReference type="InterPro" id="IPR051343">
    <property type="entry name" value="G-type_lectin_kinases/EP1-like"/>
</dbReference>
<dbReference type="InterPro" id="IPR024171">
    <property type="entry name" value="SRK-like_kinase"/>
</dbReference>
<evidence type="ECO:0000256" key="4">
    <source>
        <dbReference type="ARBA" id="ARBA00022679"/>
    </source>
</evidence>
<evidence type="ECO:0000256" key="3">
    <source>
        <dbReference type="ARBA" id="ARBA00022536"/>
    </source>
</evidence>
<protein>
    <recommendedName>
        <fullName evidence="18">Receptor-like serine/threonine-protein kinase</fullName>
        <ecNumber evidence="18">2.7.11.1</ecNumber>
    </recommendedName>
</protein>
<dbReference type="GO" id="GO:0030246">
    <property type="term" value="F:carbohydrate binding"/>
    <property type="evidence" value="ECO:0007669"/>
    <property type="project" value="UniProtKB-KW"/>
</dbReference>
<evidence type="ECO:0000256" key="12">
    <source>
        <dbReference type="ARBA" id="ARBA00023136"/>
    </source>
</evidence>
<feature type="signal peptide" evidence="21">
    <location>
        <begin position="1"/>
        <end position="23"/>
    </location>
</feature>
<comment type="catalytic activity">
    <reaction evidence="16 18">
        <text>L-threonyl-[protein] + ATP = O-phospho-L-threonyl-[protein] + ADP + H(+)</text>
        <dbReference type="Rhea" id="RHEA:46608"/>
        <dbReference type="Rhea" id="RHEA-COMP:11060"/>
        <dbReference type="Rhea" id="RHEA-COMP:11605"/>
        <dbReference type="ChEBI" id="CHEBI:15378"/>
        <dbReference type="ChEBI" id="CHEBI:30013"/>
        <dbReference type="ChEBI" id="CHEBI:30616"/>
        <dbReference type="ChEBI" id="CHEBI:61977"/>
        <dbReference type="ChEBI" id="CHEBI:456216"/>
        <dbReference type="EC" id="2.7.11.1"/>
    </reaction>
</comment>
<evidence type="ECO:0000256" key="6">
    <source>
        <dbReference type="ARBA" id="ARBA00022729"/>
    </source>
</evidence>
<feature type="binding site" evidence="19">
    <location>
        <position position="543"/>
    </location>
    <ligand>
        <name>ATP</name>
        <dbReference type="ChEBI" id="CHEBI:30616"/>
    </ligand>
</feature>
<feature type="domain" description="Bulb-type lectin" evidence="23">
    <location>
        <begin position="28"/>
        <end position="151"/>
    </location>
</feature>
<keyword evidence="4 18" id="KW-0808">Transferase</keyword>
<keyword evidence="13" id="KW-1015">Disulfide bond</keyword>
<dbReference type="Pfam" id="PF01453">
    <property type="entry name" value="B_lectin"/>
    <property type="match status" value="1"/>
</dbReference>
<keyword evidence="11 20" id="KW-1133">Transmembrane helix</keyword>
<dbReference type="PIRSF" id="PIRSF000641">
    <property type="entry name" value="SRK"/>
    <property type="match status" value="1"/>
</dbReference>
<evidence type="ECO:0000256" key="14">
    <source>
        <dbReference type="ARBA" id="ARBA00023170"/>
    </source>
</evidence>
<evidence type="ECO:0000256" key="1">
    <source>
        <dbReference type="ARBA" id="ARBA00004479"/>
    </source>
</evidence>
<evidence type="ECO:0000256" key="16">
    <source>
        <dbReference type="ARBA" id="ARBA00047899"/>
    </source>
</evidence>
<dbReference type="InterPro" id="IPR008271">
    <property type="entry name" value="Ser/Thr_kinase_AS"/>
</dbReference>
<comment type="catalytic activity">
    <reaction evidence="17 18">
        <text>L-seryl-[protein] + ATP = O-phospho-L-seryl-[protein] + ADP + H(+)</text>
        <dbReference type="Rhea" id="RHEA:17989"/>
        <dbReference type="Rhea" id="RHEA-COMP:9863"/>
        <dbReference type="Rhea" id="RHEA-COMP:11604"/>
        <dbReference type="ChEBI" id="CHEBI:15378"/>
        <dbReference type="ChEBI" id="CHEBI:29999"/>
        <dbReference type="ChEBI" id="CHEBI:30616"/>
        <dbReference type="ChEBI" id="CHEBI:83421"/>
        <dbReference type="ChEBI" id="CHEBI:456216"/>
        <dbReference type="EC" id="2.7.11.1"/>
    </reaction>
</comment>
<accession>A0AAE0A6J8</accession>
<dbReference type="EMBL" id="JANJYJ010000006">
    <property type="protein sequence ID" value="KAK3205067.1"/>
    <property type="molecule type" value="Genomic_DNA"/>
</dbReference>
<dbReference type="SMART" id="SM00220">
    <property type="entry name" value="S_TKc"/>
    <property type="match status" value="1"/>
</dbReference>
<dbReference type="Proteomes" id="UP001281410">
    <property type="component" value="Unassembled WGS sequence"/>
</dbReference>
<keyword evidence="5 20" id="KW-0812">Transmembrane</keyword>
<name>A0AAE0A6J8_9ROSI</name>
<evidence type="ECO:0000256" key="9">
    <source>
        <dbReference type="ARBA" id="ARBA00022777"/>
    </source>
</evidence>
<dbReference type="Gene3D" id="2.90.10.10">
    <property type="entry name" value="Bulb-type lectin domain"/>
    <property type="match status" value="2"/>
</dbReference>
<dbReference type="SMART" id="SM00108">
    <property type="entry name" value="B_lectin"/>
    <property type="match status" value="1"/>
</dbReference>
<dbReference type="InterPro" id="IPR017441">
    <property type="entry name" value="Protein_kinase_ATP_BS"/>
</dbReference>
<dbReference type="InterPro" id="IPR011009">
    <property type="entry name" value="Kinase-like_dom_sf"/>
</dbReference>
<dbReference type="GO" id="GO:0005524">
    <property type="term" value="F:ATP binding"/>
    <property type="evidence" value="ECO:0007669"/>
    <property type="project" value="UniProtKB-UniRule"/>
</dbReference>
<keyword evidence="7" id="KW-0430">Lectin</keyword>
<dbReference type="PROSITE" id="PS50927">
    <property type="entry name" value="BULB_LECTIN"/>
    <property type="match status" value="1"/>
</dbReference>
<dbReference type="Pfam" id="PF00069">
    <property type="entry name" value="Pkinase"/>
    <property type="match status" value="1"/>
</dbReference>
<proteinExistence type="inferred from homology"/>
<keyword evidence="12 20" id="KW-0472">Membrane</keyword>
<feature type="domain" description="Protein kinase" evidence="22">
    <location>
        <begin position="512"/>
        <end position="786"/>
    </location>
</feature>
<dbReference type="PANTHER" id="PTHR47976">
    <property type="entry name" value="G-TYPE LECTIN S-RECEPTOR-LIKE SERINE/THREONINE-PROTEIN KINASE SD2-5"/>
    <property type="match status" value="1"/>
</dbReference>
<dbReference type="CDD" id="cd01098">
    <property type="entry name" value="PAN_AP_plant"/>
    <property type="match status" value="1"/>
</dbReference>
<dbReference type="SUPFAM" id="SSF51110">
    <property type="entry name" value="alpha-D-mannose-specific plant lectins"/>
    <property type="match status" value="2"/>
</dbReference>
<dbReference type="InterPro" id="IPR001480">
    <property type="entry name" value="Bulb-type_lectin_dom"/>
</dbReference>
<keyword evidence="9 18" id="KW-0418">Kinase</keyword>
<dbReference type="InterPro" id="IPR000719">
    <property type="entry name" value="Prot_kinase_dom"/>
</dbReference>
<evidence type="ECO:0000256" key="21">
    <source>
        <dbReference type="SAM" id="SignalP"/>
    </source>
</evidence>
<dbReference type="FunFam" id="3.30.200.20:FF:000059">
    <property type="entry name" value="S-receptor-like serine/threonine-protein kinase"/>
    <property type="match status" value="1"/>
</dbReference>
<keyword evidence="8 18" id="KW-0547">Nucleotide-binding</keyword>
<evidence type="ECO:0000256" key="8">
    <source>
        <dbReference type="ARBA" id="ARBA00022741"/>
    </source>
</evidence>
<evidence type="ECO:0000256" key="15">
    <source>
        <dbReference type="ARBA" id="ARBA00023180"/>
    </source>
</evidence>
<evidence type="ECO:0000256" key="13">
    <source>
        <dbReference type="ARBA" id="ARBA00023157"/>
    </source>
</evidence>
<dbReference type="Gene3D" id="1.10.510.10">
    <property type="entry name" value="Transferase(Phosphotransferase) domain 1"/>
    <property type="match status" value="1"/>
</dbReference>
<evidence type="ECO:0000256" key="10">
    <source>
        <dbReference type="ARBA" id="ARBA00022840"/>
    </source>
</evidence>
<dbReference type="FunFam" id="2.90.10.10:FF:000024">
    <property type="entry name" value="Uncharacterized protein"/>
    <property type="match status" value="1"/>
</dbReference>
<evidence type="ECO:0000256" key="19">
    <source>
        <dbReference type="PROSITE-ProRule" id="PRU10141"/>
    </source>
</evidence>
<keyword evidence="2 18" id="KW-0723">Serine/threonine-protein kinase</keyword>
<evidence type="ECO:0000259" key="23">
    <source>
        <dbReference type="PROSITE" id="PS50927"/>
    </source>
</evidence>
<keyword evidence="14" id="KW-0675">Receptor</keyword>